<feature type="domain" description="PPM-type phosphatase" evidence="3">
    <location>
        <begin position="140"/>
        <end position="358"/>
    </location>
</feature>
<dbReference type="PANTHER" id="PTHR43156:SF2">
    <property type="entry name" value="STAGE II SPORULATION PROTEIN E"/>
    <property type="match status" value="1"/>
</dbReference>
<dbReference type="PANTHER" id="PTHR43156">
    <property type="entry name" value="STAGE II SPORULATION PROTEIN E-RELATED"/>
    <property type="match status" value="1"/>
</dbReference>
<dbReference type="SMART" id="SM00331">
    <property type="entry name" value="PP2C_SIG"/>
    <property type="match status" value="1"/>
</dbReference>
<protein>
    <submittedName>
        <fullName evidence="4">PP2C family protein-serine/threonine phosphatase</fullName>
        <ecNumber evidence="4">3.1.3.16</ecNumber>
    </submittedName>
</protein>
<evidence type="ECO:0000259" key="3">
    <source>
        <dbReference type="SMART" id="SM00331"/>
    </source>
</evidence>
<dbReference type="EMBL" id="JBHRWO010000004">
    <property type="protein sequence ID" value="MFC3491575.1"/>
    <property type="molecule type" value="Genomic_DNA"/>
</dbReference>
<dbReference type="InterPro" id="IPR052016">
    <property type="entry name" value="Bact_Sigma-Reg"/>
</dbReference>
<comment type="caution">
    <text evidence="4">The sequence shown here is derived from an EMBL/GenBank/DDBJ whole genome shotgun (WGS) entry which is preliminary data.</text>
</comment>
<evidence type="ECO:0000256" key="2">
    <source>
        <dbReference type="SAM" id="Phobius"/>
    </source>
</evidence>
<dbReference type="EC" id="3.1.3.16" evidence="4"/>
<evidence type="ECO:0000256" key="1">
    <source>
        <dbReference type="ARBA" id="ARBA00022801"/>
    </source>
</evidence>
<dbReference type="RefSeq" id="WP_387970600.1">
    <property type="nucleotide sequence ID" value="NZ_JBHRWO010000004.1"/>
</dbReference>
<keyword evidence="1 4" id="KW-0378">Hydrolase</keyword>
<dbReference type="GO" id="GO:0004722">
    <property type="term" value="F:protein serine/threonine phosphatase activity"/>
    <property type="evidence" value="ECO:0007669"/>
    <property type="project" value="UniProtKB-EC"/>
</dbReference>
<keyword evidence="2" id="KW-0812">Transmembrane</keyword>
<organism evidence="4 5">
    <name type="scientific">Glycomyces rhizosphaerae</name>
    <dbReference type="NCBI Taxonomy" id="2054422"/>
    <lineage>
        <taxon>Bacteria</taxon>
        <taxon>Bacillati</taxon>
        <taxon>Actinomycetota</taxon>
        <taxon>Actinomycetes</taxon>
        <taxon>Glycomycetales</taxon>
        <taxon>Glycomycetaceae</taxon>
        <taxon>Glycomyces</taxon>
    </lineage>
</organism>
<evidence type="ECO:0000313" key="5">
    <source>
        <dbReference type="Proteomes" id="UP001595712"/>
    </source>
</evidence>
<feature type="transmembrane region" description="Helical" evidence="2">
    <location>
        <begin position="50"/>
        <end position="76"/>
    </location>
</feature>
<accession>A0ABV7PST4</accession>
<dbReference type="Proteomes" id="UP001595712">
    <property type="component" value="Unassembled WGS sequence"/>
</dbReference>
<keyword evidence="5" id="KW-1185">Reference proteome</keyword>
<gene>
    <name evidence="4" type="ORF">ACFO8M_03620</name>
</gene>
<feature type="transmembrane region" description="Helical" evidence="2">
    <location>
        <begin position="20"/>
        <end position="38"/>
    </location>
</feature>
<reference evidence="5" key="1">
    <citation type="journal article" date="2019" name="Int. J. Syst. Evol. Microbiol.">
        <title>The Global Catalogue of Microorganisms (GCM) 10K type strain sequencing project: providing services to taxonomists for standard genome sequencing and annotation.</title>
        <authorList>
            <consortium name="The Broad Institute Genomics Platform"/>
            <consortium name="The Broad Institute Genome Sequencing Center for Infectious Disease"/>
            <person name="Wu L."/>
            <person name="Ma J."/>
        </authorList>
    </citation>
    <scope>NUCLEOTIDE SEQUENCE [LARGE SCALE GENOMIC DNA]</scope>
    <source>
        <strain evidence="5">CGMCC 4.7396</strain>
    </source>
</reference>
<keyword evidence="2" id="KW-1133">Transmembrane helix</keyword>
<proteinExistence type="predicted"/>
<dbReference type="InterPro" id="IPR036457">
    <property type="entry name" value="PPM-type-like_dom_sf"/>
</dbReference>
<dbReference type="Gene3D" id="3.60.40.10">
    <property type="entry name" value="PPM-type phosphatase domain"/>
    <property type="match status" value="1"/>
</dbReference>
<dbReference type="InterPro" id="IPR001932">
    <property type="entry name" value="PPM-type_phosphatase-like_dom"/>
</dbReference>
<feature type="transmembrane region" description="Helical" evidence="2">
    <location>
        <begin position="88"/>
        <end position="107"/>
    </location>
</feature>
<name>A0ABV7PST4_9ACTN</name>
<keyword evidence="2" id="KW-0472">Membrane</keyword>
<sequence>MAAQVPRLGELRPGTAIPRWVRLLPLVALGIATATQVLSRDPLHAGIAMAVVPLLAAFVLGPAWTAIISAVALTLIAAPLPITEGFDFPDIMVVSIIFATAVSISWIRQRFEAGLVTVFSVSEAAQRAVLPELPERVGDLACAGLYHSAQRGARIGGDFFDVRPSPFGVRLILGDVQGHGLDAVGTASMLLSVFHEAILDEAELGAIAWRLERRILEDAAHGYVPELFASVLLAEFAEESEELRLLSCGHPSPLLLRGEQVEEIDLKPAPVLGLRLAAPVKPVGMASVAFGAEDTLLAFSDGLVEARDADGNYYPLAEHLDGLVVPSSLRRLIEFVWDDADRFAARMDDDVSILAISRLSRTARRQAARAERVEQREET</sequence>
<evidence type="ECO:0000313" key="4">
    <source>
        <dbReference type="EMBL" id="MFC3491575.1"/>
    </source>
</evidence>
<dbReference type="Pfam" id="PF07228">
    <property type="entry name" value="SpoIIE"/>
    <property type="match status" value="1"/>
</dbReference>